<evidence type="ECO:0000259" key="6">
    <source>
        <dbReference type="Pfam" id="PF22244"/>
    </source>
</evidence>
<keyword evidence="1" id="KW-0719">Serine esterase</keyword>
<comment type="caution">
    <text evidence="7">The sequence shown here is derived from an EMBL/GenBank/DDBJ whole genome shotgun (WGS) entry which is preliminary data.</text>
</comment>
<protein>
    <recommendedName>
        <fullName evidence="9">T9SS C-terminal target domain-containing protein</fullName>
    </recommendedName>
</protein>
<sequence length="562" mass="61886">MLATVVHAQTTFPSFPPTNVTNVQDRDQMVWQLGITFPTLPPKMQDPNKPTGAYPSNPADPEGNWTNAAGHTITRSGFGLWNNYDDKPTGFLPGPEAWRVGDYTPIDLLVMKNGRRITTSDQWWTQRRPEIMKDVKEQMWGVIPADSVLPGVTFAAVTTTGGTGSGAYVQKAITGTIDISRYPQVRNRPVLSATLRLPFNATGPVPVIIVFGGNINTYWNYVAPYGWGICIYNNTQLQPDFNGGAGLTSYLIGLVNKGKWRKPSDWGALAAWSWGVSRLIDYFERDPAINASKIGLTGHSRYGKATLVAMAYEPRLALAFPSCGGSLGTKMNRRHWGQDVENSGWDQEYHWMAGAFFKWHGPKTPGTYLPRKIEDCPVDAHSLLSLCAPRPVFMNGGTQDSWPDPYGIYLTGVGASPVYTLLGGAGLVMQDPKPIIDKGYITGDIGYRYHTGGHTDAPDWPAFLEFGRKYFGTVVLGNKSSLAESNIQVYPNPAQSQLTVDLGNNSRHIKTVELTDITGRLVRQMAVGNLSTLTIQRDNLKAGVYMLRLQGDRVLNEKIVIE</sequence>
<feature type="domain" description="Secretion system C-terminal sorting" evidence="5">
    <location>
        <begin position="489"/>
        <end position="561"/>
    </location>
</feature>
<evidence type="ECO:0000256" key="3">
    <source>
        <dbReference type="ARBA" id="ARBA00022801"/>
    </source>
</evidence>
<accession>A0ABQ1UJJ5</accession>
<name>A0ABQ1UJJ5_9BACT</name>
<evidence type="ECO:0000259" key="5">
    <source>
        <dbReference type="Pfam" id="PF18962"/>
    </source>
</evidence>
<dbReference type="InterPro" id="IPR026444">
    <property type="entry name" value="Secre_tail"/>
</dbReference>
<dbReference type="NCBIfam" id="TIGR04183">
    <property type="entry name" value="Por_Secre_tail"/>
    <property type="match status" value="1"/>
</dbReference>
<evidence type="ECO:0000313" key="8">
    <source>
        <dbReference type="Proteomes" id="UP000632273"/>
    </source>
</evidence>
<dbReference type="Gene3D" id="3.40.50.1820">
    <property type="entry name" value="alpha/beta hydrolase"/>
    <property type="match status" value="1"/>
</dbReference>
<dbReference type="Pfam" id="PF22244">
    <property type="entry name" value="GCE_fung"/>
    <property type="match status" value="1"/>
</dbReference>
<dbReference type="SUPFAM" id="SSF53474">
    <property type="entry name" value="alpha/beta-Hydrolases"/>
    <property type="match status" value="1"/>
</dbReference>
<dbReference type="Proteomes" id="UP000632273">
    <property type="component" value="Unassembled WGS sequence"/>
</dbReference>
<proteinExistence type="predicted"/>
<feature type="domain" description="4-O-methyl-glucuronoyl methylesterase-like" evidence="6">
    <location>
        <begin position="191"/>
        <end position="423"/>
    </location>
</feature>
<keyword evidence="3" id="KW-0378">Hydrolase</keyword>
<evidence type="ECO:0000313" key="7">
    <source>
        <dbReference type="EMBL" id="GGF19446.1"/>
    </source>
</evidence>
<gene>
    <name evidence="7" type="ORF">GCM10011383_33780</name>
</gene>
<dbReference type="EMBL" id="BMHT01000006">
    <property type="protein sequence ID" value="GGF19446.1"/>
    <property type="molecule type" value="Genomic_DNA"/>
</dbReference>
<evidence type="ECO:0000256" key="2">
    <source>
        <dbReference type="ARBA" id="ARBA00022729"/>
    </source>
</evidence>
<keyword evidence="2" id="KW-0732">Signal</keyword>
<evidence type="ECO:0000256" key="1">
    <source>
        <dbReference type="ARBA" id="ARBA00022487"/>
    </source>
</evidence>
<organism evidence="7 8">
    <name type="scientific">Hymenobacter cavernae</name>
    <dbReference type="NCBI Taxonomy" id="2044852"/>
    <lineage>
        <taxon>Bacteria</taxon>
        <taxon>Pseudomonadati</taxon>
        <taxon>Bacteroidota</taxon>
        <taxon>Cytophagia</taxon>
        <taxon>Cytophagales</taxon>
        <taxon>Hymenobacteraceae</taxon>
        <taxon>Hymenobacter</taxon>
    </lineage>
</organism>
<feature type="region of interest" description="Disordered" evidence="4">
    <location>
        <begin position="38"/>
        <end position="60"/>
    </location>
</feature>
<dbReference type="InterPro" id="IPR029058">
    <property type="entry name" value="AB_hydrolase_fold"/>
</dbReference>
<evidence type="ECO:0008006" key="9">
    <source>
        <dbReference type="Google" id="ProtNLM"/>
    </source>
</evidence>
<evidence type="ECO:0000256" key="4">
    <source>
        <dbReference type="SAM" id="MobiDB-lite"/>
    </source>
</evidence>
<dbReference type="Pfam" id="PF18962">
    <property type="entry name" value="Por_Secre_tail"/>
    <property type="match status" value="1"/>
</dbReference>
<dbReference type="InterPro" id="IPR054579">
    <property type="entry name" value="GCE-like_dom"/>
</dbReference>
<reference evidence="8" key="1">
    <citation type="journal article" date="2019" name="Int. J. Syst. Evol. Microbiol.">
        <title>The Global Catalogue of Microorganisms (GCM) 10K type strain sequencing project: providing services to taxonomists for standard genome sequencing and annotation.</title>
        <authorList>
            <consortium name="The Broad Institute Genomics Platform"/>
            <consortium name="The Broad Institute Genome Sequencing Center for Infectious Disease"/>
            <person name="Wu L."/>
            <person name="Ma J."/>
        </authorList>
    </citation>
    <scope>NUCLEOTIDE SEQUENCE [LARGE SCALE GENOMIC DNA]</scope>
    <source>
        <strain evidence="8">CGMCC 1.15197</strain>
    </source>
</reference>
<keyword evidence="8" id="KW-1185">Reference proteome</keyword>